<dbReference type="PANTHER" id="PTHR11266">
    <property type="entry name" value="PEROXISOMAL MEMBRANE PROTEIN 2, PXMP2 MPV17"/>
    <property type="match status" value="1"/>
</dbReference>
<accession>A0A834ZUU5</accession>
<gene>
    <name evidence="7" type="ORF">HHK36_002098</name>
</gene>
<dbReference type="AlphaFoldDB" id="A0A834ZUU5"/>
<dbReference type="GO" id="GO:0005737">
    <property type="term" value="C:cytoplasm"/>
    <property type="evidence" value="ECO:0007669"/>
    <property type="project" value="TreeGrafter"/>
</dbReference>
<evidence type="ECO:0000256" key="6">
    <source>
        <dbReference type="RuleBase" id="RU363053"/>
    </source>
</evidence>
<evidence type="ECO:0000313" key="7">
    <source>
        <dbReference type="EMBL" id="KAF8414099.1"/>
    </source>
</evidence>
<dbReference type="Pfam" id="PF04117">
    <property type="entry name" value="Mpv17_PMP22"/>
    <property type="match status" value="1"/>
</dbReference>
<proteinExistence type="inferred from homology"/>
<evidence type="ECO:0000313" key="8">
    <source>
        <dbReference type="Proteomes" id="UP000655225"/>
    </source>
</evidence>
<keyword evidence="3" id="KW-0812">Transmembrane</keyword>
<evidence type="ECO:0000256" key="5">
    <source>
        <dbReference type="ARBA" id="ARBA00023136"/>
    </source>
</evidence>
<comment type="caution">
    <text evidence="7">The sequence shown here is derived from an EMBL/GenBank/DDBJ whole genome shotgun (WGS) entry which is preliminary data.</text>
</comment>
<evidence type="ECO:0000256" key="1">
    <source>
        <dbReference type="ARBA" id="ARBA00004141"/>
    </source>
</evidence>
<dbReference type="GO" id="GO:0016020">
    <property type="term" value="C:membrane"/>
    <property type="evidence" value="ECO:0007669"/>
    <property type="project" value="UniProtKB-SubCell"/>
</dbReference>
<sequence>MGAIAKGWQQYMLQLQLHPLRTKVGFFSFLGFVNFDSISKRVSFVFCDGVLFSLNGFPSFFLWGVNVVGKQAITAGVLTGISDSVAQKLSGIQRLQLRRLLLKVVDMVGFWDDVWFSDRPLGQAFSGLLVISNPRELLVANNFEIFPGGAGTVDIFPLEQYAFPDILWACSRGVLAIREHFTQQSAMKERRPWMQVKTKIKNDYPSMQLTSWTFWPIVGWVNHQYMPLQFRVIFHSVVACCWGIFLNLRARSTALTKG</sequence>
<name>A0A834ZUU5_TETSI</name>
<dbReference type="OrthoDB" id="10267969at2759"/>
<organism evidence="7 8">
    <name type="scientific">Tetracentron sinense</name>
    <name type="common">Spur-leaf</name>
    <dbReference type="NCBI Taxonomy" id="13715"/>
    <lineage>
        <taxon>Eukaryota</taxon>
        <taxon>Viridiplantae</taxon>
        <taxon>Streptophyta</taxon>
        <taxon>Embryophyta</taxon>
        <taxon>Tracheophyta</taxon>
        <taxon>Spermatophyta</taxon>
        <taxon>Magnoliopsida</taxon>
        <taxon>Trochodendrales</taxon>
        <taxon>Trochodendraceae</taxon>
        <taxon>Tetracentron</taxon>
    </lineage>
</organism>
<keyword evidence="4" id="KW-1133">Transmembrane helix</keyword>
<keyword evidence="5" id="KW-0472">Membrane</keyword>
<protein>
    <submittedName>
        <fullName evidence="7">Uncharacterized protein</fullName>
    </submittedName>
</protein>
<reference evidence="7 8" key="1">
    <citation type="submission" date="2020-04" db="EMBL/GenBank/DDBJ databases">
        <title>Plant Genome Project.</title>
        <authorList>
            <person name="Zhang R.-G."/>
        </authorList>
    </citation>
    <scope>NUCLEOTIDE SEQUENCE [LARGE SCALE GENOMIC DNA]</scope>
    <source>
        <strain evidence="7">YNK0</strain>
        <tissue evidence="7">Leaf</tissue>
    </source>
</reference>
<evidence type="ECO:0000256" key="2">
    <source>
        <dbReference type="ARBA" id="ARBA00006824"/>
    </source>
</evidence>
<dbReference type="EMBL" id="JABCRI010000001">
    <property type="protein sequence ID" value="KAF8414099.1"/>
    <property type="molecule type" value="Genomic_DNA"/>
</dbReference>
<dbReference type="PANTHER" id="PTHR11266:SF86">
    <property type="entry name" value="PEROXISOMAL MEMBRANE PROTEIN PMP22"/>
    <property type="match status" value="1"/>
</dbReference>
<dbReference type="Proteomes" id="UP000655225">
    <property type="component" value="Unassembled WGS sequence"/>
</dbReference>
<comment type="subcellular location">
    <subcellularLocation>
        <location evidence="1">Membrane</location>
        <topology evidence="1">Multi-pass membrane protein</topology>
    </subcellularLocation>
</comment>
<comment type="similarity">
    <text evidence="2 6">Belongs to the peroxisomal membrane protein PXMP2/4 family.</text>
</comment>
<dbReference type="InterPro" id="IPR007248">
    <property type="entry name" value="Mpv17_PMP22"/>
</dbReference>
<keyword evidence="8" id="KW-1185">Reference proteome</keyword>
<evidence type="ECO:0000256" key="4">
    <source>
        <dbReference type="ARBA" id="ARBA00022989"/>
    </source>
</evidence>
<evidence type="ECO:0000256" key="3">
    <source>
        <dbReference type="ARBA" id="ARBA00022692"/>
    </source>
</evidence>